<sequence length="122" mass="13451">MGQSEAMGYGNARDTLVMYASNEPRERDTLNAYMSAFQIVGVILSALIQQGTFALFHADLGYNPCSNGTNNSTDHGPSRDTEESLVDATHHGRRVLVRDRQRAACFRSRSGDNVRDQNACPQ</sequence>
<evidence type="ECO:0000256" key="1">
    <source>
        <dbReference type="SAM" id="MobiDB-lite"/>
    </source>
</evidence>
<proteinExistence type="predicted"/>
<evidence type="ECO:0000313" key="2">
    <source>
        <dbReference type="EMBL" id="CAH1233052.1"/>
    </source>
</evidence>
<accession>A0A8J9VN26</accession>
<feature type="compositionally biased region" description="Polar residues" evidence="1">
    <location>
        <begin position="65"/>
        <end position="75"/>
    </location>
</feature>
<organism evidence="2 3">
    <name type="scientific">Branchiostoma lanceolatum</name>
    <name type="common">Common lancelet</name>
    <name type="synonym">Amphioxus lanceolatum</name>
    <dbReference type="NCBI Taxonomy" id="7740"/>
    <lineage>
        <taxon>Eukaryota</taxon>
        <taxon>Metazoa</taxon>
        <taxon>Chordata</taxon>
        <taxon>Cephalochordata</taxon>
        <taxon>Leptocardii</taxon>
        <taxon>Amphioxiformes</taxon>
        <taxon>Branchiostomatidae</taxon>
        <taxon>Branchiostoma</taxon>
    </lineage>
</organism>
<dbReference type="AlphaFoldDB" id="A0A8J9VN26"/>
<dbReference type="EMBL" id="OV696686">
    <property type="protein sequence ID" value="CAH1233052.1"/>
    <property type="molecule type" value="Genomic_DNA"/>
</dbReference>
<dbReference type="Proteomes" id="UP000838412">
    <property type="component" value="Chromosome 1"/>
</dbReference>
<keyword evidence="3" id="KW-1185">Reference proteome</keyword>
<protein>
    <submittedName>
        <fullName evidence="2">Hypp568 protein</fullName>
    </submittedName>
</protein>
<reference evidence="2" key="1">
    <citation type="submission" date="2022-01" db="EMBL/GenBank/DDBJ databases">
        <authorList>
            <person name="Braso-Vives M."/>
        </authorList>
    </citation>
    <scope>NUCLEOTIDE SEQUENCE</scope>
</reference>
<name>A0A8J9VN26_BRALA</name>
<evidence type="ECO:0000313" key="3">
    <source>
        <dbReference type="Proteomes" id="UP000838412"/>
    </source>
</evidence>
<feature type="region of interest" description="Disordered" evidence="1">
    <location>
        <begin position="65"/>
        <end position="93"/>
    </location>
</feature>
<gene>
    <name evidence="2" type="primary">Hypp568</name>
    <name evidence="2" type="ORF">BLAG_LOCUS1922</name>
</gene>